<keyword evidence="2" id="KW-1185">Reference proteome</keyword>
<sequence length="82" mass="9585">MLNKRPWVPLRYLVPKSIYISNSEYRQYVIVPVETSISYHYIYCVSDSARLAGHKPALLIVQNSPRFLYSQVIQAHVNRHVP</sequence>
<protein>
    <submittedName>
        <fullName evidence="1">Uncharacterized protein</fullName>
    </submittedName>
</protein>
<name>A0A4S8LID7_DENBC</name>
<organism evidence="1 2">
    <name type="scientific">Dendrothele bispora (strain CBS 962.96)</name>
    <dbReference type="NCBI Taxonomy" id="1314807"/>
    <lineage>
        <taxon>Eukaryota</taxon>
        <taxon>Fungi</taxon>
        <taxon>Dikarya</taxon>
        <taxon>Basidiomycota</taxon>
        <taxon>Agaricomycotina</taxon>
        <taxon>Agaricomycetes</taxon>
        <taxon>Agaricomycetidae</taxon>
        <taxon>Agaricales</taxon>
        <taxon>Agaricales incertae sedis</taxon>
        <taxon>Dendrothele</taxon>
    </lineage>
</organism>
<dbReference type="EMBL" id="ML179392">
    <property type="protein sequence ID" value="THU88857.1"/>
    <property type="molecule type" value="Genomic_DNA"/>
</dbReference>
<dbReference type="AlphaFoldDB" id="A0A4S8LID7"/>
<proteinExistence type="predicted"/>
<gene>
    <name evidence="1" type="ORF">K435DRAFT_781869</name>
</gene>
<dbReference type="Proteomes" id="UP000297245">
    <property type="component" value="Unassembled WGS sequence"/>
</dbReference>
<accession>A0A4S8LID7</accession>
<evidence type="ECO:0000313" key="1">
    <source>
        <dbReference type="EMBL" id="THU88857.1"/>
    </source>
</evidence>
<evidence type="ECO:0000313" key="2">
    <source>
        <dbReference type="Proteomes" id="UP000297245"/>
    </source>
</evidence>
<reference evidence="1 2" key="1">
    <citation type="journal article" date="2019" name="Nat. Ecol. Evol.">
        <title>Megaphylogeny resolves global patterns of mushroom evolution.</title>
        <authorList>
            <person name="Varga T."/>
            <person name="Krizsan K."/>
            <person name="Foldi C."/>
            <person name="Dima B."/>
            <person name="Sanchez-Garcia M."/>
            <person name="Sanchez-Ramirez S."/>
            <person name="Szollosi G.J."/>
            <person name="Szarkandi J.G."/>
            <person name="Papp V."/>
            <person name="Albert L."/>
            <person name="Andreopoulos W."/>
            <person name="Angelini C."/>
            <person name="Antonin V."/>
            <person name="Barry K.W."/>
            <person name="Bougher N.L."/>
            <person name="Buchanan P."/>
            <person name="Buyck B."/>
            <person name="Bense V."/>
            <person name="Catcheside P."/>
            <person name="Chovatia M."/>
            <person name="Cooper J."/>
            <person name="Damon W."/>
            <person name="Desjardin D."/>
            <person name="Finy P."/>
            <person name="Geml J."/>
            <person name="Haridas S."/>
            <person name="Hughes K."/>
            <person name="Justo A."/>
            <person name="Karasinski D."/>
            <person name="Kautmanova I."/>
            <person name="Kiss B."/>
            <person name="Kocsube S."/>
            <person name="Kotiranta H."/>
            <person name="LaButti K.M."/>
            <person name="Lechner B.E."/>
            <person name="Liimatainen K."/>
            <person name="Lipzen A."/>
            <person name="Lukacs Z."/>
            <person name="Mihaltcheva S."/>
            <person name="Morgado L.N."/>
            <person name="Niskanen T."/>
            <person name="Noordeloos M.E."/>
            <person name="Ohm R.A."/>
            <person name="Ortiz-Santana B."/>
            <person name="Ovrebo C."/>
            <person name="Racz N."/>
            <person name="Riley R."/>
            <person name="Savchenko A."/>
            <person name="Shiryaev A."/>
            <person name="Soop K."/>
            <person name="Spirin V."/>
            <person name="Szebenyi C."/>
            <person name="Tomsovsky M."/>
            <person name="Tulloss R.E."/>
            <person name="Uehling J."/>
            <person name="Grigoriev I.V."/>
            <person name="Vagvolgyi C."/>
            <person name="Papp T."/>
            <person name="Martin F.M."/>
            <person name="Miettinen O."/>
            <person name="Hibbett D.S."/>
            <person name="Nagy L.G."/>
        </authorList>
    </citation>
    <scope>NUCLEOTIDE SEQUENCE [LARGE SCALE GENOMIC DNA]</scope>
    <source>
        <strain evidence="1 2">CBS 962.96</strain>
    </source>
</reference>